<keyword evidence="1" id="KW-0472">Membrane</keyword>
<dbReference type="EMBL" id="JAATJB010000003">
    <property type="protein sequence ID" value="NJB96889.1"/>
    <property type="molecule type" value="Genomic_DNA"/>
</dbReference>
<name>A0A7X6BBC5_9SPHN</name>
<feature type="transmembrane region" description="Helical" evidence="1">
    <location>
        <begin position="27"/>
        <end position="47"/>
    </location>
</feature>
<dbReference type="Gene3D" id="1.10.287.110">
    <property type="entry name" value="DnaJ domain"/>
    <property type="match status" value="1"/>
</dbReference>
<keyword evidence="1" id="KW-1133">Transmembrane helix</keyword>
<comment type="caution">
    <text evidence="3">The sequence shown here is derived from an EMBL/GenBank/DDBJ whole genome shotgun (WGS) entry which is preliminary data.</text>
</comment>
<dbReference type="SUPFAM" id="SSF46565">
    <property type="entry name" value="Chaperone J-domain"/>
    <property type="match status" value="1"/>
</dbReference>
<protein>
    <submittedName>
        <fullName evidence="3">Putative membrane protein YhdT</fullName>
    </submittedName>
</protein>
<feature type="domain" description="J" evidence="2">
    <location>
        <begin position="188"/>
        <end position="251"/>
    </location>
</feature>
<evidence type="ECO:0000259" key="2">
    <source>
        <dbReference type="SMART" id="SM00271"/>
    </source>
</evidence>
<keyword evidence="4" id="KW-1185">Reference proteome</keyword>
<dbReference type="InterPro" id="IPR001623">
    <property type="entry name" value="DnaJ_domain"/>
</dbReference>
<evidence type="ECO:0000313" key="3">
    <source>
        <dbReference type="EMBL" id="NJB96889.1"/>
    </source>
</evidence>
<dbReference type="SMART" id="SM00271">
    <property type="entry name" value="DnaJ"/>
    <property type="match status" value="1"/>
</dbReference>
<feature type="transmembrane region" description="Helical" evidence="1">
    <location>
        <begin position="131"/>
        <end position="150"/>
    </location>
</feature>
<dbReference type="InterPro" id="IPR036869">
    <property type="entry name" value="J_dom_sf"/>
</dbReference>
<keyword evidence="1" id="KW-0812">Transmembrane</keyword>
<feature type="transmembrane region" description="Helical" evidence="1">
    <location>
        <begin position="92"/>
        <end position="111"/>
    </location>
</feature>
<gene>
    <name evidence="3" type="ORF">GGR89_001195</name>
</gene>
<accession>A0A7X6BBC5</accession>
<evidence type="ECO:0000313" key="4">
    <source>
        <dbReference type="Proteomes" id="UP000531251"/>
    </source>
</evidence>
<dbReference type="RefSeq" id="WP_125977750.1">
    <property type="nucleotide sequence ID" value="NZ_BAAADY010000002.1"/>
</dbReference>
<reference evidence="3 4" key="1">
    <citation type="submission" date="2020-03" db="EMBL/GenBank/DDBJ databases">
        <title>Genomic Encyclopedia of Type Strains, Phase IV (KMG-IV): sequencing the most valuable type-strain genomes for metagenomic binning, comparative biology and taxonomic classification.</title>
        <authorList>
            <person name="Goeker M."/>
        </authorList>
    </citation>
    <scope>NUCLEOTIDE SEQUENCE [LARGE SCALE GENOMIC DNA]</scope>
    <source>
        <strain evidence="3 4">DSM 7225</strain>
    </source>
</reference>
<dbReference type="AlphaFoldDB" id="A0A7X6BBC5"/>
<organism evidence="3 4">
    <name type="scientific">Sphingomonas trueperi</name>
    <dbReference type="NCBI Taxonomy" id="53317"/>
    <lineage>
        <taxon>Bacteria</taxon>
        <taxon>Pseudomonadati</taxon>
        <taxon>Pseudomonadota</taxon>
        <taxon>Alphaproteobacteria</taxon>
        <taxon>Sphingomonadales</taxon>
        <taxon>Sphingomonadaceae</taxon>
        <taxon>Sphingomonas</taxon>
    </lineage>
</organism>
<feature type="transmembrane region" description="Helical" evidence="1">
    <location>
        <begin position="53"/>
        <end position="71"/>
    </location>
</feature>
<dbReference type="CDD" id="cd06257">
    <property type="entry name" value="DnaJ"/>
    <property type="match status" value="1"/>
</dbReference>
<sequence length="256" mass="27526">MNLLIGWLVGERVGRAFRAHDFARGNALWGLFLWWAVGWLGATAAFYNLGKAWVLPGCIGAMGGALLLCLRRPLASGVKQAMLNAIGYSARWVMAISAGYVALRIVCAAIYGELQAHGLAGLPWQSLQFASLLFVAGGSVAIAVTGIFAADRLRLAREGKARLGWREAERQASDRAQAAATPPVVAEACWWAVLEVAPDASRAEVEAKGRALLKQYHPDLWVSAPRHLKAQAEHQTIRILQALAAARAARKPDCPA</sequence>
<dbReference type="Proteomes" id="UP000531251">
    <property type="component" value="Unassembled WGS sequence"/>
</dbReference>
<evidence type="ECO:0000256" key="1">
    <source>
        <dbReference type="SAM" id="Phobius"/>
    </source>
</evidence>
<proteinExistence type="predicted"/>